<keyword evidence="10" id="KW-1185">Reference proteome</keyword>
<reference evidence="9 10" key="1">
    <citation type="submission" date="2021-01" db="EMBL/GenBank/DDBJ databases">
        <title>Belnapia mucosa sp. nov. and Belnapia arida sp. nov., isolated from the Tabernas Desert (Almeria, Spain).</title>
        <authorList>
            <person name="Molina-Menor E."/>
            <person name="Vidal-Verdu A."/>
            <person name="Calonge A."/>
            <person name="Satari L."/>
            <person name="Pereto J."/>
            <person name="Porcar M."/>
        </authorList>
    </citation>
    <scope>NUCLEOTIDE SEQUENCE [LARGE SCALE GENOMIC DNA]</scope>
    <source>
        <strain evidence="9 10">T18</strain>
    </source>
</reference>
<dbReference type="EMBL" id="JAETWB010000020">
    <property type="protein sequence ID" value="MBL6081070.1"/>
    <property type="molecule type" value="Genomic_DNA"/>
</dbReference>
<evidence type="ECO:0000256" key="3">
    <source>
        <dbReference type="ARBA" id="ARBA00022475"/>
    </source>
</evidence>
<comment type="function">
    <text evidence="7">Part of the tripartite ATP-independent periplasmic (TRAP) transport system.</text>
</comment>
<keyword evidence="6 7" id="KW-0472">Membrane</keyword>
<dbReference type="InterPro" id="IPR055348">
    <property type="entry name" value="DctQ"/>
</dbReference>
<evidence type="ECO:0000256" key="2">
    <source>
        <dbReference type="ARBA" id="ARBA00022448"/>
    </source>
</evidence>
<dbReference type="Pfam" id="PF04290">
    <property type="entry name" value="DctQ"/>
    <property type="match status" value="1"/>
</dbReference>
<organism evidence="9 10">
    <name type="scientific">Belnapia arida</name>
    <dbReference type="NCBI Taxonomy" id="2804533"/>
    <lineage>
        <taxon>Bacteria</taxon>
        <taxon>Pseudomonadati</taxon>
        <taxon>Pseudomonadota</taxon>
        <taxon>Alphaproteobacteria</taxon>
        <taxon>Acetobacterales</taxon>
        <taxon>Roseomonadaceae</taxon>
        <taxon>Belnapia</taxon>
    </lineage>
</organism>
<evidence type="ECO:0000256" key="5">
    <source>
        <dbReference type="ARBA" id="ARBA00022989"/>
    </source>
</evidence>
<evidence type="ECO:0000256" key="6">
    <source>
        <dbReference type="ARBA" id="ARBA00023136"/>
    </source>
</evidence>
<gene>
    <name evidence="9" type="ORF">JMJ56_23945</name>
</gene>
<feature type="transmembrane region" description="Helical" evidence="7">
    <location>
        <begin position="131"/>
        <end position="153"/>
    </location>
</feature>
<feature type="domain" description="Tripartite ATP-independent periplasmic transporters DctQ component" evidence="8">
    <location>
        <begin position="27"/>
        <end position="157"/>
    </location>
</feature>
<evidence type="ECO:0000256" key="4">
    <source>
        <dbReference type="ARBA" id="ARBA00022692"/>
    </source>
</evidence>
<keyword evidence="4 7" id="KW-0812">Transmembrane</keyword>
<dbReference type="Proteomes" id="UP000660885">
    <property type="component" value="Unassembled WGS sequence"/>
</dbReference>
<comment type="subunit">
    <text evidence="7">The complex comprises the extracytoplasmic solute receptor protein and the two transmembrane proteins.</text>
</comment>
<keyword evidence="3" id="KW-1003">Cell membrane</keyword>
<keyword evidence="2 7" id="KW-0813">Transport</keyword>
<keyword evidence="7" id="KW-0997">Cell inner membrane</keyword>
<comment type="caution">
    <text evidence="9">The sequence shown here is derived from an EMBL/GenBank/DDBJ whole genome shotgun (WGS) entry which is preliminary data.</text>
</comment>
<feature type="transmembrane region" description="Helical" evidence="7">
    <location>
        <begin position="50"/>
        <end position="68"/>
    </location>
</feature>
<evidence type="ECO:0000313" key="10">
    <source>
        <dbReference type="Proteomes" id="UP000660885"/>
    </source>
</evidence>
<evidence type="ECO:0000259" key="8">
    <source>
        <dbReference type="Pfam" id="PF04290"/>
    </source>
</evidence>
<sequence>MAGRRGVVAGAATLVAALGGLALLATALLTSFSVARRWATSQPVQGDFELVSLGSGLAVLAFLAYGTLRRTNILVDSFTTWLPRRAARIVDAFWMLVWAAVALVLAERLLVGARETLRSGTTTMVLGLPTWWAVGFGAFGFALTAVVAAIWVVRLARGDE</sequence>
<comment type="similarity">
    <text evidence="7">Belongs to the TRAP transporter small permease family.</text>
</comment>
<comment type="subcellular location">
    <subcellularLocation>
        <location evidence="7">Cell inner membrane</location>
        <topology evidence="7">Multi-pass membrane protein</topology>
    </subcellularLocation>
    <subcellularLocation>
        <location evidence="1">Cell membrane</location>
        <topology evidence="1">Multi-pass membrane protein</topology>
    </subcellularLocation>
</comment>
<dbReference type="RefSeq" id="WP_202834288.1">
    <property type="nucleotide sequence ID" value="NZ_JAETWB010000020.1"/>
</dbReference>
<evidence type="ECO:0000256" key="7">
    <source>
        <dbReference type="RuleBase" id="RU369079"/>
    </source>
</evidence>
<accession>A0ABS1UAC2</accession>
<keyword evidence="5 7" id="KW-1133">Transmembrane helix</keyword>
<feature type="transmembrane region" description="Helical" evidence="7">
    <location>
        <begin position="89"/>
        <end position="111"/>
    </location>
</feature>
<name>A0ABS1UAC2_9PROT</name>
<feature type="transmembrane region" description="Helical" evidence="7">
    <location>
        <begin position="7"/>
        <end position="30"/>
    </location>
</feature>
<evidence type="ECO:0000313" key="9">
    <source>
        <dbReference type="EMBL" id="MBL6081070.1"/>
    </source>
</evidence>
<protein>
    <recommendedName>
        <fullName evidence="7">TRAP transporter small permease protein</fullName>
    </recommendedName>
</protein>
<evidence type="ECO:0000256" key="1">
    <source>
        <dbReference type="ARBA" id="ARBA00004651"/>
    </source>
</evidence>
<proteinExistence type="inferred from homology"/>